<dbReference type="PROSITE" id="PS50237">
    <property type="entry name" value="HECT"/>
    <property type="match status" value="1"/>
</dbReference>
<evidence type="ECO:0000259" key="8">
    <source>
        <dbReference type="PROSITE" id="PS50237"/>
    </source>
</evidence>
<dbReference type="SMART" id="SM00119">
    <property type="entry name" value="HECTc"/>
    <property type="match status" value="1"/>
</dbReference>
<comment type="pathway">
    <text evidence="2">Protein modification; protein ubiquitination.</text>
</comment>
<gene>
    <name evidence="9" type="ORF">EZS28_002389</name>
</gene>
<evidence type="ECO:0000256" key="5">
    <source>
        <dbReference type="ARBA" id="ARBA00022786"/>
    </source>
</evidence>
<feature type="region of interest" description="Disordered" evidence="7">
    <location>
        <begin position="102"/>
        <end position="122"/>
    </location>
</feature>
<keyword evidence="4" id="KW-0808">Transferase</keyword>
<dbReference type="SUPFAM" id="SSF56204">
    <property type="entry name" value="Hect, E3 ligase catalytic domain"/>
    <property type="match status" value="1"/>
</dbReference>
<evidence type="ECO:0000256" key="4">
    <source>
        <dbReference type="ARBA" id="ARBA00022679"/>
    </source>
</evidence>
<comment type="caution">
    <text evidence="9">The sequence shown here is derived from an EMBL/GenBank/DDBJ whole genome shotgun (WGS) entry which is preliminary data.</text>
</comment>
<dbReference type="EC" id="2.3.2.26" evidence="3"/>
<evidence type="ECO:0000256" key="2">
    <source>
        <dbReference type="ARBA" id="ARBA00004906"/>
    </source>
</evidence>
<dbReference type="Proteomes" id="UP000324800">
    <property type="component" value="Unassembled WGS sequence"/>
</dbReference>
<dbReference type="PANTHER" id="PTHR11254:SF440">
    <property type="entry name" value="E3 UBIQUITIN-PROTEIN LIGASE NEDD-4"/>
    <property type="match status" value="1"/>
</dbReference>
<dbReference type="Gene3D" id="3.90.1750.10">
    <property type="entry name" value="Hect, E3 ligase catalytic domains"/>
    <property type="match status" value="1"/>
</dbReference>
<evidence type="ECO:0000256" key="7">
    <source>
        <dbReference type="SAM" id="MobiDB-lite"/>
    </source>
</evidence>
<dbReference type="AlphaFoldDB" id="A0A5J4X5M5"/>
<dbReference type="EMBL" id="SNRW01000288">
    <property type="protein sequence ID" value="KAA6402086.1"/>
    <property type="molecule type" value="Genomic_DNA"/>
</dbReference>
<name>A0A5J4X5M5_9EUKA</name>
<proteinExistence type="predicted"/>
<dbReference type="InterPro" id="IPR000569">
    <property type="entry name" value="HECT_dom"/>
</dbReference>
<dbReference type="Pfam" id="PF00632">
    <property type="entry name" value="HECT"/>
    <property type="match status" value="2"/>
</dbReference>
<feature type="active site" description="Glycyl thioester intermediate" evidence="6">
    <location>
        <position position="393"/>
    </location>
</feature>
<dbReference type="GO" id="GO:0005737">
    <property type="term" value="C:cytoplasm"/>
    <property type="evidence" value="ECO:0007669"/>
    <property type="project" value="TreeGrafter"/>
</dbReference>
<evidence type="ECO:0000256" key="1">
    <source>
        <dbReference type="ARBA" id="ARBA00000885"/>
    </source>
</evidence>
<evidence type="ECO:0000313" key="9">
    <source>
        <dbReference type="EMBL" id="KAA6402086.1"/>
    </source>
</evidence>
<dbReference type="GO" id="GO:0061630">
    <property type="term" value="F:ubiquitin protein ligase activity"/>
    <property type="evidence" value="ECO:0007669"/>
    <property type="project" value="UniProtKB-EC"/>
</dbReference>
<feature type="region of interest" description="Disordered" evidence="7">
    <location>
        <begin position="1"/>
        <end position="60"/>
    </location>
</feature>
<dbReference type="InterPro" id="IPR050409">
    <property type="entry name" value="E3_ubiq-protein_ligase"/>
</dbReference>
<sequence length="638" mass="72486">MKLDKEQQQFFAPVHQPQQPENDQNTNSNINTSNPADQNSMKSGKSDSQLQSHNNDSQFAQSENNQTLIPHSVAPPRSASTFAIPIVQTPLPVYRDTSVVEAQKHLKSSNEEDQTGSEDPGIDPTLSFIERISLFRQYFESKRTPEPIVWQQKPRMKCKVRRKHILEDSFSAFMKTDLSMLKLRLIVLFYFEDAVDYGGISREWFTLILPEIINPNYALFKGGGDVDKFLGRVLAKAQFENFQVDTHFSHLIYKTLLDLPFLLSDLEPIDADAYKSLVFIAENDPSGLMLDLIVTITKGFHVLLPYESLKAFTPTELEIMLCGVDQIDLEDQKTNTDYIGFNEQRAQLLQFATGTTLIPPGGFMNLMGSMGPRKFTIYRSTKGTQYLPNVHTCFNQIDLSPYENKIDPTDPTNIDRIAGDGYPHADLMYFVLDSLFHIRVKFFHRLEEFPDPFGPVGDPTTKHIRPPPTPTSGLQPSRFSEPCFALSMLRRGNALDSQIVTNGRIVVIGSSDTGISVLERLAFAKSQFFSSLTFGSTQCLPCLESTIIPPPAFHHQHFVESYPNEMSVISVTKQIRLKLLQKYQRDAELEEDFEEYQYGSSADSDGRKPKQQLIKEIDNEIMFRGQIGEKFDWGIDWE</sequence>
<keyword evidence="5 6" id="KW-0833">Ubl conjugation pathway</keyword>
<dbReference type="GO" id="GO:0006511">
    <property type="term" value="P:ubiquitin-dependent protein catabolic process"/>
    <property type="evidence" value="ECO:0007669"/>
    <property type="project" value="TreeGrafter"/>
</dbReference>
<comment type="catalytic activity">
    <reaction evidence="1">
        <text>S-ubiquitinyl-[E2 ubiquitin-conjugating enzyme]-L-cysteine + [acceptor protein]-L-lysine = [E2 ubiquitin-conjugating enzyme]-L-cysteine + N(6)-ubiquitinyl-[acceptor protein]-L-lysine.</text>
        <dbReference type="EC" id="2.3.2.26"/>
    </reaction>
</comment>
<reference evidence="9 10" key="1">
    <citation type="submission" date="2019-03" db="EMBL/GenBank/DDBJ databases">
        <title>Single cell metagenomics reveals metabolic interactions within the superorganism composed of flagellate Streblomastix strix and complex community of Bacteroidetes bacteria on its surface.</title>
        <authorList>
            <person name="Treitli S.C."/>
            <person name="Kolisko M."/>
            <person name="Husnik F."/>
            <person name="Keeling P."/>
            <person name="Hampl V."/>
        </authorList>
    </citation>
    <scope>NUCLEOTIDE SEQUENCE [LARGE SCALE GENOMIC DNA]</scope>
    <source>
        <strain evidence="9">ST1C</strain>
    </source>
</reference>
<dbReference type="PANTHER" id="PTHR11254">
    <property type="entry name" value="HECT DOMAIN UBIQUITIN-PROTEIN LIGASE"/>
    <property type="match status" value="1"/>
</dbReference>
<accession>A0A5J4X5M5</accession>
<feature type="domain" description="HECT" evidence="8">
    <location>
        <begin position="177"/>
        <end position="405"/>
    </location>
</feature>
<protein>
    <recommendedName>
        <fullName evidence="3">HECT-type E3 ubiquitin transferase</fullName>
        <ecNumber evidence="3">2.3.2.26</ecNumber>
    </recommendedName>
</protein>
<dbReference type="InterPro" id="IPR035983">
    <property type="entry name" value="Hect_E3_ubiquitin_ligase"/>
</dbReference>
<evidence type="ECO:0000256" key="3">
    <source>
        <dbReference type="ARBA" id="ARBA00012485"/>
    </source>
</evidence>
<feature type="compositionally biased region" description="Polar residues" evidence="7">
    <location>
        <begin position="16"/>
        <end position="60"/>
    </location>
</feature>
<dbReference type="Gene3D" id="3.30.2410.10">
    <property type="entry name" value="Hect, E3 ligase catalytic domain"/>
    <property type="match status" value="1"/>
</dbReference>
<evidence type="ECO:0000256" key="6">
    <source>
        <dbReference type="PROSITE-ProRule" id="PRU00104"/>
    </source>
</evidence>
<organism evidence="9 10">
    <name type="scientific">Streblomastix strix</name>
    <dbReference type="NCBI Taxonomy" id="222440"/>
    <lineage>
        <taxon>Eukaryota</taxon>
        <taxon>Metamonada</taxon>
        <taxon>Preaxostyla</taxon>
        <taxon>Oxymonadida</taxon>
        <taxon>Streblomastigidae</taxon>
        <taxon>Streblomastix</taxon>
    </lineage>
</organism>
<evidence type="ECO:0000313" key="10">
    <source>
        <dbReference type="Proteomes" id="UP000324800"/>
    </source>
</evidence>
<dbReference type="GO" id="GO:0016567">
    <property type="term" value="P:protein ubiquitination"/>
    <property type="evidence" value="ECO:0007669"/>
    <property type="project" value="TreeGrafter"/>
</dbReference>